<dbReference type="Gene3D" id="1.20.5.500">
    <property type="entry name" value="Single helix bin"/>
    <property type="match status" value="1"/>
</dbReference>
<feature type="domain" description="IF rod" evidence="9">
    <location>
        <begin position="52"/>
        <end position="409"/>
    </location>
</feature>
<dbReference type="GO" id="GO:0006998">
    <property type="term" value="P:nuclear envelope organization"/>
    <property type="evidence" value="ECO:0007669"/>
    <property type="project" value="TreeGrafter"/>
</dbReference>
<feature type="domain" description="LTD" evidence="8">
    <location>
        <begin position="459"/>
        <end position="578"/>
    </location>
</feature>
<dbReference type="InterPro" id="IPR018039">
    <property type="entry name" value="IF_conserved"/>
</dbReference>
<feature type="region of interest" description="Disordered" evidence="7">
    <location>
        <begin position="413"/>
        <end position="440"/>
    </location>
</feature>
<evidence type="ECO:0000256" key="6">
    <source>
        <dbReference type="SAM" id="Coils"/>
    </source>
</evidence>
<dbReference type="EMBL" id="JN633936">
    <property type="protein sequence ID" value="AEP27818.1"/>
    <property type="molecule type" value="mRNA"/>
</dbReference>
<proteinExistence type="evidence at transcript level"/>
<dbReference type="GO" id="GO:0005200">
    <property type="term" value="F:structural constituent of cytoskeleton"/>
    <property type="evidence" value="ECO:0007669"/>
    <property type="project" value="TreeGrafter"/>
</dbReference>
<reference evidence="10" key="2">
    <citation type="submission" date="2011-08" db="EMBL/GenBank/DDBJ databases">
        <authorList>
            <person name="Kuo D.-H."/>
        </authorList>
    </citation>
    <scope>NUCLEOTIDE SEQUENCE</scope>
</reference>
<dbReference type="Gene3D" id="1.20.5.1160">
    <property type="entry name" value="Vasodilator-stimulated phosphoprotein"/>
    <property type="match status" value="1"/>
</dbReference>
<evidence type="ECO:0000256" key="7">
    <source>
        <dbReference type="SAM" id="MobiDB-lite"/>
    </source>
</evidence>
<reference evidence="10" key="1">
    <citation type="journal article" date="2011" name="Dev. Genes Evol.">
        <title>Intermediate filament genes as differentiation markers in the leech Helobdella.</title>
        <authorList>
            <person name="Kuo D.H."/>
            <person name="Weisblat D.A."/>
        </authorList>
    </citation>
    <scope>NUCLEOTIDE SEQUENCE</scope>
</reference>
<protein>
    <submittedName>
        <fullName evidence="10">Hau-lamin1</fullName>
    </submittedName>
</protein>
<organism evidence="10">
    <name type="scientific">Helobdella sp. Austin</name>
    <dbReference type="NCBI Taxonomy" id="1071216"/>
    <lineage>
        <taxon>Eukaryota</taxon>
        <taxon>Metazoa</taxon>
        <taxon>Spiralia</taxon>
        <taxon>Lophotrochozoa</taxon>
        <taxon>Annelida</taxon>
        <taxon>Clitellata</taxon>
        <taxon>Hirudinea</taxon>
        <taxon>Rhynchobdellida</taxon>
        <taxon>Glossiphoniidae</taxon>
        <taxon>Helobdella</taxon>
    </lineage>
</organism>
<feature type="compositionally biased region" description="Low complexity" evidence="7">
    <location>
        <begin position="413"/>
        <end position="430"/>
    </location>
</feature>
<feature type="coiled-coil region" evidence="6">
    <location>
        <begin position="307"/>
        <end position="387"/>
    </location>
</feature>
<dbReference type="InterPro" id="IPR039008">
    <property type="entry name" value="IF_rod_dom"/>
</dbReference>
<accession>G5DCZ6</accession>
<comment type="similarity">
    <text evidence="5">Belongs to the intermediate filament family.</text>
</comment>
<dbReference type="SMART" id="SM01391">
    <property type="entry name" value="Filament"/>
    <property type="match status" value="1"/>
</dbReference>
<dbReference type="Gene3D" id="2.60.40.1260">
    <property type="entry name" value="Lamin Tail domain"/>
    <property type="match status" value="1"/>
</dbReference>
<dbReference type="PANTHER" id="PTHR45721">
    <property type="entry name" value="LAMIN DM0-RELATED"/>
    <property type="match status" value="1"/>
</dbReference>
<evidence type="ECO:0000256" key="5">
    <source>
        <dbReference type="RuleBase" id="RU000685"/>
    </source>
</evidence>
<dbReference type="Pfam" id="PF00932">
    <property type="entry name" value="LTD"/>
    <property type="match status" value="1"/>
</dbReference>
<dbReference type="Gene3D" id="1.20.5.170">
    <property type="match status" value="1"/>
</dbReference>
<evidence type="ECO:0000313" key="10">
    <source>
        <dbReference type="EMBL" id="AEP27818.1"/>
    </source>
</evidence>
<dbReference type="GO" id="GO:0007097">
    <property type="term" value="P:nuclear migration"/>
    <property type="evidence" value="ECO:0007669"/>
    <property type="project" value="TreeGrafter"/>
</dbReference>
<keyword evidence="4" id="KW-0539">Nucleus</keyword>
<name>G5DCZ6_9ANNE</name>
<evidence type="ECO:0000256" key="2">
    <source>
        <dbReference type="ARBA" id="ARBA00022754"/>
    </source>
</evidence>
<dbReference type="PROSITE" id="PS51842">
    <property type="entry name" value="IF_ROD_2"/>
    <property type="match status" value="1"/>
</dbReference>
<dbReference type="GO" id="GO:0051664">
    <property type="term" value="P:nuclear pore localization"/>
    <property type="evidence" value="ECO:0007669"/>
    <property type="project" value="TreeGrafter"/>
</dbReference>
<dbReference type="SUPFAM" id="SSF74853">
    <property type="entry name" value="Lamin A/C globular tail domain"/>
    <property type="match status" value="1"/>
</dbReference>
<dbReference type="PANTHER" id="PTHR45721:SF11">
    <property type="entry name" value="LAMIN DM0-RELATED"/>
    <property type="match status" value="1"/>
</dbReference>
<dbReference type="AlphaFoldDB" id="G5DCZ6"/>
<dbReference type="GO" id="GO:0005882">
    <property type="term" value="C:intermediate filament"/>
    <property type="evidence" value="ECO:0007669"/>
    <property type="project" value="UniProtKB-KW"/>
</dbReference>
<comment type="subcellular location">
    <subcellularLocation>
        <location evidence="1">Nucleus</location>
    </subcellularLocation>
</comment>
<evidence type="ECO:0000256" key="3">
    <source>
        <dbReference type="ARBA" id="ARBA00023054"/>
    </source>
</evidence>
<dbReference type="PROSITE" id="PS51841">
    <property type="entry name" value="LTD"/>
    <property type="match status" value="1"/>
</dbReference>
<dbReference type="GO" id="GO:0090435">
    <property type="term" value="P:protein localization to nuclear envelope"/>
    <property type="evidence" value="ECO:0007669"/>
    <property type="project" value="TreeGrafter"/>
</dbReference>
<dbReference type="SUPFAM" id="SSF64593">
    <property type="entry name" value="Intermediate filament protein, coiled coil region"/>
    <property type="match status" value="2"/>
</dbReference>
<dbReference type="GO" id="GO:0031507">
    <property type="term" value="P:heterochromatin formation"/>
    <property type="evidence" value="ECO:0007669"/>
    <property type="project" value="TreeGrafter"/>
</dbReference>
<feature type="compositionally biased region" description="Low complexity" evidence="7">
    <location>
        <begin position="15"/>
        <end position="38"/>
    </location>
</feature>
<dbReference type="Pfam" id="PF00038">
    <property type="entry name" value="Filament"/>
    <property type="match status" value="1"/>
</dbReference>
<evidence type="ECO:0000259" key="9">
    <source>
        <dbReference type="PROSITE" id="PS51842"/>
    </source>
</evidence>
<evidence type="ECO:0000259" key="8">
    <source>
        <dbReference type="PROSITE" id="PS51841"/>
    </source>
</evidence>
<feature type="region of interest" description="Disordered" evidence="7">
    <location>
        <begin position="1"/>
        <end position="44"/>
    </location>
</feature>
<dbReference type="InterPro" id="IPR036415">
    <property type="entry name" value="Lamin_tail_dom_sf"/>
</dbReference>
<feature type="coiled-coil region" evidence="6">
    <location>
        <begin position="162"/>
        <end position="231"/>
    </location>
</feature>
<feature type="coiled-coil region" evidence="6">
    <location>
        <begin position="49"/>
        <end position="133"/>
    </location>
</feature>
<dbReference type="InterPro" id="IPR001322">
    <property type="entry name" value="Lamin_tail_dom"/>
</dbReference>
<dbReference type="PROSITE" id="PS00226">
    <property type="entry name" value="IF_ROD_1"/>
    <property type="match status" value="1"/>
</dbReference>
<sequence length="603" mass="67767">MSSKSKKLTPAAGKSTFTTSSVTVVSSGSSSGMSSGGSRRPASPTLISRMEEKQQLAGLNDRLAAYIERVRSLEFENGRLVKVIKSYEESSSSESAKIKSLFEAELNDARKLLDEMGKEKAKVQLELNKVRSDYDDLVAKFNNKDRAHGELEKKYLSCESQVNSLQARLSDSAAQRRLVEEELARLKKEVDQLTKQLAIAKKQLEDETIKRVDLENRIQSLKEQLAFEQEVHEQEISTTTTSKSSLGIDLVELDQQRDLENQFAEALRQIREENDEQISNSRAEIEAVFQKKFNDLQNASGHWQGEARKAQMEVHQLKSRIDTLNGEIEKLNAKADNGAARIEYLERMLQQEKDDHSSMLAIKEAEIRRLKAQLEDQLQEYRDLFDLKIKLDVEIAAYKKLLDIEETRLQSSPKFTVSSSSSGRRSLELSGGRKRKLMDDGADGGLSESYVEFSSSSSSSSGGHAYSKGGIHLQEVDVDGRFIKIYNGSDKDINLSGWAITQSTEGQEVTYKFMRNVVIKPHHHITVWSQDKTGTHSPSDIVMKNQSWLKGEHKKSVVTDSYGEELAWKESKKSSFRTESDSLSRVGALTRRGASSLITGFFL</sequence>
<evidence type="ECO:0000256" key="4">
    <source>
        <dbReference type="ARBA" id="ARBA00023242"/>
    </source>
</evidence>
<keyword evidence="3 6" id="KW-0175">Coiled coil</keyword>
<keyword evidence="2 5" id="KW-0403">Intermediate filament</keyword>
<dbReference type="GO" id="GO:0005652">
    <property type="term" value="C:nuclear lamina"/>
    <property type="evidence" value="ECO:0007669"/>
    <property type="project" value="TreeGrafter"/>
</dbReference>
<evidence type="ECO:0000256" key="1">
    <source>
        <dbReference type="ARBA" id="ARBA00004123"/>
    </source>
</evidence>